<dbReference type="Pfam" id="PF24357">
    <property type="entry name" value="TMD0_ABC"/>
    <property type="match status" value="1"/>
</dbReference>
<dbReference type="PROSITE" id="PS50893">
    <property type="entry name" value="ABC_TRANSPORTER_2"/>
    <property type="match status" value="2"/>
</dbReference>
<dbReference type="Pfam" id="PF00664">
    <property type="entry name" value="ABC_membrane"/>
    <property type="match status" value="2"/>
</dbReference>
<feature type="transmembrane region" description="Helical" evidence="9">
    <location>
        <begin position="1046"/>
        <end position="1067"/>
    </location>
</feature>
<feature type="transmembrane region" description="Helical" evidence="9">
    <location>
        <begin position="123"/>
        <end position="142"/>
    </location>
</feature>
<evidence type="ECO:0000256" key="7">
    <source>
        <dbReference type="ARBA" id="ARBA00023136"/>
    </source>
</evidence>
<dbReference type="InterPro" id="IPR036640">
    <property type="entry name" value="ABC1_TM_sf"/>
</dbReference>
<evidence type="ECO:0000256" key="4">
    <source>
        <dbReference type="ARBA" id="ARBA00022741"/>
    </source>
</evidence>
<dbReference type="Pfam" id="PF00005">
    <property type="entry name" value="ABC_tran"/>
    <property type="match status" value="2"/>
</dbReference>
<dbReference type="PANTHER" id="PTHR24223">
    <property type="entry name" value="ATP-BINDING CASSETTE SUB-FAMILY C"/>
    <property type="match status" value="1"/>
</dbReference>
<feature type="transmembrane region" description="Helical" evidence="9">
    <location>
        <begin position="272"/>
        <end position="296"/>
    </location>
</feature>
<feature type="transmembrane region" description="Helical" evidence="9">
    <location>
        <begin position="932"/>
        <end position="955"/>
    </location>
</feature>
<proteinExistence type="predicted"/>
<dbReference type="Proteomes" id="UP000738325">
    <property type="component" value="Unassembled WGS sequence"/>
</dbReference>
<evidence type="ECO:0000256" key="3">
    <source>
        <dbReference type="ARBA" id="ARBA00022692"/>
    </source>
</evidence>
<feature type="transmembrane region" description="Helical" evidence="9">
    <location>
        <begin position="496"/>
        <end position="522"/>
    </location>
</feature>
<comment type="caution">
    <text evidence="12">The sequence shown here is derived from an EMBL/GenBank/DDBJ whole genome shotgun (WGS) entry which is preliminary data.</text>
</comment>
<feature type="domain" description="ABC transmembrane type-1" evidence="11">
    <location>
        <begin position="936"/>
        <end position="1215"/>
    </location>
</feature>
<evidence type="ECO:0000313" key="12">
    <source>
        <dbReference type="EMBL" id="KAG0317080.1"/>
    </source>
</evidence>
<evidence type="ECO:0000259" key="11">
    <source>
        <dbReference type="PROSITE" id="PS50929"/>
    </source>
</evidence>
<dbReference type="InterPro" id="IPR003439">
    <property type="entry name" value="ABC_transporter-like_ATP-bd"/>
</dbReference>
<dbReference type="CDD" id="cd03244">
    <property type="entry name" value="ABCC_MRP_domain2"/>
    <property type="match status" value="1"/>
</dbReference>
<organism evidence="12 13">
    <name type="scientific">Dissophora globulifera</name>
    <dbReference type="NCBI Taxonomy" id="979702"/>
    <lineage>
        <taxon>Eukaryota</taxon>
        <taxon>Fungi</taxon>
        <taxon>Fungi incertae sedis</taxon>
        <taxon>Mucoromycota</taxon>
        <taxon>Mortierellomycotina</taxon>
        <taxon>Mortierellomycetes</taxon>
        <taxon>Mortierellales</taxon>
        <taxon>Mortierellaceae</taxon>
        <taxon>Dissophora</taxon>
    </lineage>
</organism>
<dbReference type="EMBL" id="JAAAIP010000442">
    <property type="protein sequence ID" value="KAG0317080.1"/>
    <property type="molecule type" value="Genomic_DNA"/>
</dbReference>
<dbReference type="SUPFAM" id="SSF52540">
    <property type="entry name" value="P-loop containing nucleoside triphosphate hydrolases"/>
    <property type="match status" value="2"/>
</dbReference>
<dbReference type="GO" id="GO:0016887">
    <property type="term" value="F:ATP hydrolysis activity"/>
    <property type="evidence" value="ECO:0007669"/>
    <property type="project" value="InterPro"/>
</dbReference>
<feature type="compositionally biased region" description="Polar residues" evidence="8">
    <location>
        <begin position="616"/>
        <end position="626"/>
    </location>
</feature>
<dbReference type="PROSITE" id="PS50929">
    <property type="entry name" value="ABC_TM1F"/>
    <property type="match status" value="2"/>
</dbReference>
<dbReference type="FunFam" id="1.20.1560.10:FF:000010">
    <property type="entry name" value="Multidrug resistance-associated ABC transporter"/>
    <property type="match status" value="1"/>
</dbReference>
<feature type="transmembrane region" description="Helical" evidence="9">
    <location>
        <begin position="1073"/>
        <end position="1093"/>
    </location>
</feature>
<feature type="domain" description="ABC transporter" evidence="10">
    <location>
        <begin position="629"/>
        <end position="851"/>
    </location>
</feature>
<protein>
    <recommendedName>
        <fullName evidence="14">P-loop containing nucleoside triphosphate hydrolase protein</fullName>
    </recommendedName>
</protein>
<feature type="domain" description="ABC transmembrane type-1" evidence="11">
    <location>
        <begin position="278"/>
        <end position="556"/>
    </location>
</feature>
<evidence type="ECO:0000256" key="6">
    <source>
        <dbReference type="ARBA" id="ARBA00022989"/>
    </source>
</evidence>
<evidence type="ECO:0000313" key="13">
    <source>
        <dbReference type="Proteomes" id="UP000738325"/>
    </source>
</evidence>
<keyword evidence="3 9" id="KW-0812">Transmembrane</keyword>
<feature type="transmembrane region" description="Helical" evidence="9">
    <location>
        <begin position="975"/>
        <end position="995"/>
    </location>
</feature>
<feature type="region of interest" description="Disordered" evidence="8">
    <location>
        <begin position="616"/>
        <end position="640"/>
    </location>
</feature>
<dbReference type="InterPro" id="IPR003593">
    <property type="entry name" value="AAA+_ATPase"/>
</dbReference>
<keyword evidence="5" id="KW-0067">ATP-binding</keyword>
<dbReference type="CDD" id="cd18603">
    <property type="entry name" value="ABC_6TM_MRP1_2_3_6_D2_like"/>
    <property type="match status" value="1"/>
</dbReference>
<dbReference type="PROSITE" id="PS00211">
    <property type="entry name" value="ABC_TRANSPORTER_1"/>
    <property type="match status" value="2"/>
</dbReference>
<dbReference type="OrthoDB" id="6500128at2759"/>
<evidence type="ECO:0000256" key="5">
    <source>
        <dbReference type="ARBA" id="ARBA00022840"/>
    </source>
</evidence>
<feature type="transmembrane region" description="Helical" evidence="9">
    <location>
        <begin position="67"/>
        <end position="87"/>
    </location>
</feature>
<accession>A0A9P6RG65</accession>
<keyword evidence="7 9" id="KW-0472">Membrane</keyword>
<sequence>MSSSPFSLCPATSSPSITDPCFQNIYLLTLPAASACILFISRLYWLTRHAEPHSLGRTACIYWPSQALMVLSCTVLLVELFALPEYLDLPAKLATVSMLLAWALATVLNKIESKYSIRASDFILSYYIAALFGNAITLYVAYNRPQDTQISLQYQCRYFVTLLLGFTVQAWPRGQTQVQLDSGASAFEKANIISRLSFHYIQHIMSIGYKRPLELTDIVNLMPEQIRSKNAYHTLATTWTERLTKFLALPKDRQQKKQSWLLLKTIAATYGWIGWAPIVFCRVFSTTLVYLQPLLLGRILDFMQSSTSDNPQPLIDGIVLAFLMFTVSLLTSVSGAQLTQLNAERGMEIRTGLIGLIYRKSLRLSPEARRTQTTGSISNHMSVDTEKWISALNTLPQWISAPIEVIVALWMLYRQLGWCALVGLFTILGLMPLQNKVSGIFSEIKEAKLTAMDSRIRLATELFTSIRTIKLYAWEDAFKTKIAAYRQTEMAVLRRFGIVYSAMTITFSTAMFMSLLSFGIYATVGGPGGTPGEITPKTIFVSLALFGLLSKPISWMDHLLSDTTSILVATRRIQAFLLSEELQHRPRVTSLFRRKDLAVAIREGVFSWSNLQTESSKPQTTASENTPLLADADSSSASSGTPTLRDINFSLKAGSLTAVVGRIGQGKSSLLSALIGDMYQYDGTVLLNGTVAYVAQEAWIMNCSVKDNILFGKPLDQDRYERVLKACSLLQDIDMLPAGDQTEIGERGINLSGGQKQRVSLARAAYQDADIYLLDDPLSAVDAHVDQHLWLNLIGPSGLLKDKTRVLVTHGIHHLSEVDDIVVMKDGTISEFGHFDTLVAARQGFYELNLEFSTARKRRKQLRNSHTDQPQDTTDSDGDSSNDAETQTVVAAESQSKKGGNTNTATLVAAEKMVKGSVGWNMFLVWAKAASYYNVIAVVVLYILVEVALVGTSFWLRYWSDAAGQEKYTVKQFLVIYGAFTLAYMVFNMALFYVANVEAAIKAATRLHDRLLNSLLRQPMSFFDTTPVGRIINRFSSDVDSVDETIIWNFIDVVYCLVAIGGTLVVISTSTPLFLVVVPPMVLAYLYIQAYFVSSSQPLKRFMSVSKSPLYQHFGETLAGASTIRAMAATPRFIEMNSQKADLAAETTLAFGMSGRWLKVRLEFLGALIVLVAALLAVLNDGHLSASAVGLSLTYATSITGDITYLVKTWSDMSNQLISVERIDEYSELRPEAPEETGVRLPENWPSRGNITFKDYSTRYREGLDLVLNHVSFNVESGEKVGIVGRTGAGKSSLTLAIFRMIEAADSYWARASSQNHLNDDQWPLNIAGSSDGGSIEIDGIDISTLGLKTLREHLSIIPQDPILFSGTIRENLDPFCEVADEKLWTALERAHLKDHISFLAGGLSYEVAQNGENFSVGQRALICLARALLRNTKILILDEATAAVDVETDELIQKTIRKEFKDRTILTIAHRIKTIMDSDKILVLDKGRVQECEAPTKLLKQKDSLFYKLAEQAGEI</sequence>
<keyword evidence="2" id="KW-0813">Transport</keyword>
<dbReference type="GO" id="GO:0016020">
    <property type="term" value="C:membrane"/>
    <property type="evidence" value="ECO:0007669"/>
    <property type="project" value="UniProtKB-SubCell"/>
</dbReference>
<dbReference type="InterPro" id="IPR050173">
    <property type="entry name" value="ABC_transporter_C-like"/>
</dbReference>
<feature type="compositionally biased region" description="Polar residues" evidence="8">
    <location>
        <begin position="884"/>
        <end position="900"/>
    </location>
</feature>
<name>A0A9P6RG65_9FUNG</name>
<dbReference type="InterPro" id="IPR011527">
    <property type="entry name" value="ABC1_TM_dom"/>
</dbReference>
<keyword evidence="13" id="KW-1185">Reference proteome</keyword>
<evidence type="ECO:0000256" key="8">
    <source>
        <dbReference type="SAM" id="MobiDB-lite"/>
    </source>
</evidence>
<evidence type="ECO:0000256" key="9">
    <source>
        <dbReference type="SAM" id="Phobius"/>
    </source>
</evidence>
<keyword evidence="4" id="KW-0547">Nucleotide-binding</keyword>
<dbReference type="InterPro" id="IPR056227">
    <property type="entry name" value="TMD0_ABC"/>
</dbReference>
<dbReference type="InterPro" id="IPR044746">
    <property type="entry name" value="ABCC_6TM_D1"/>
</dbReference>
<dbReference type="Gene3D" id="3.40.50.300">
    <property type="entry name" value="P-loop containing nucleotide triphosphate hydrolases"/>
    <property type="match status" value="2"/>
</dbReference>
<feature type="compositionally biased region" description="Low complexity" evidence="8">
    <location>
        <begin position="630"/>
        <end position="639"/>
    </location>
</feature>
<dbReference type="InterPro" id="IPR017871">
    <property type="entry name" value="ABC_transporter-like_CS"/>
</dbReference>
<dbReference type="GO" id="GO:0140359">
    <property type="term" value="F:ABC-type transporter activity"/>
    <property type="evidence" value="ECO:0007669"/>
    <property type="project" value="InterPro"/>
</dbReference>
<dbReference type="SMART" id="SM00382">
    <property type="entry name" value="AAA"/>
    <property type="match status" value="2"/>
</dbReference>
<evidence type="ECO:0000256" key="1">
    <source>
        <dbReference type="ARBA" id="ARBA00004141"/>
    </source>
</evidence>
<comment type="subcellular location">
    <subcellularLocation>
        <location evidence="1">Membrane</location>
        <topology evidence="1">Multi-pass membrane protein</topology>
    </subcellularLocation>
</comment>
<dbReference type="CDD" id="cd18579">
    <property type="entry name" value="ABC_6TM_ABCC_D1"/>
    <property type="match status" value="1"/>
</dbReference>
<reference evidence="12" key="1">
    <citation type="journal article" date="2020" name="Fungal Divers.">
        <title>Resolving the Mortierellaceae phylogeny through synthesis of multi-gene phylogenetics and phylogenomics.</title>
        <authorList>
            <person name="Vandepol N."/>
            <person name="Liber J."/>
            <person name="Desiro A."/>
            <person name="Na H."/>
            <person name="Kennedy M."/>
            <person name="Barry K."/>
            <person name="Grigoriev I.V."/>
            <person name="Miller A.N."/>
            <person name="O'Donnell K."/>
            <person name="Stajich J.E."/>
            <person name="Bonito G."/>
        </authorList>
    </citation>
    <scope>NUCLEOTIDE SEQUENCE</scope>
    <source>
        <strain evidence="12">REB-010B</strain>
    </source>
</reference>
<dbReference type="CDD" id="cd03250">
    <property type="entry name" value="ABCC_MRP_domain1"/>
    <property type="match status" value="1"/>
</dbReference>
<dbReference type="SUPFAM" id="SSF90123">
    <property type="entry name" value="ABC transporter transmembrane region"/>
    <property type="match status" value="2"/>
</dbReference>
<dbReference type="FunFam" id="3.40.50.300:FF:000163">
    <property type="entry name" value="Multidrug resistance-associated protein member 4"/>
    <property type="match status" value="1"/>
</dbReference>
<dbReference type="FunFam" id="3.40.50.300:FF:000997">
    <property type="entry name" value="Multidrug resistance-associated protein 1"/>
    <property type="match status" value="1"/>
</dbReference>
<gene>
    <name evidence="12" type="ORF">BGZ99_006513</name>
</gene>
<dbReference type="InterPro" id="IPR027417">
    <property type="entry name" value="P-loop_NTPase"/>
</dbReference>
<keyword evidence="6 9" id="KW-1133">Transmembrane helix</keyword>
<feature type="domain" description="ABC transporter" evidence="10">
    <location>
        <begin position="1251"/>
        <end position="1512"/>
    </location>
</feature>
<evidence type="ECO:0000259" key="10">
    <source>
        <dbReference type="PROSITE" id="PS50893"/>
    </source>
</evidence>
<dbReference type="GO" id="GO:0005524">
    <property type="term" value="F:ATP binding"/>
    <property type="evidence" value="ECO:0007669"/>
    <property type="project" value="UniProtKB-KW"/>
</dbReference>
<feature type="region of interest" description="Disordered" evidence="8">
    <location>
        <begin position="859"/>
        <end position="900"/>
    </location>
</feature>
<dbReference type="Gene3D" id="1.20.1560.10">
    <property type="entry name" value="ABC transporter type 1, transmembrane domain"/>
    <property type="match status" value="2"/>
</dbReference>
<evidence type="ECO:0008006" key="14">
    <source>
        <dbReference type="Google" id="ProtNLM"/>
    </source>
</evidence>
<evidence type="ECO:0000256" key="2">
    <source>
        <dbReference type="ARBA" id="ARBA00022448"/>
    </source>
</evidence>
<feature type="transmembrane region" description="Helical" evidence="9">
    <location>
        <begin position="25"/>
        <end position="46"/>
    </location>
</feature>
<feature type="transmembrane region" description="Helical" evidence="9">
    <location>
        <begin position="317"/>
        <end position="338"/>
    </location>
</feature>
<dbReference type="PANTHER" id="PTHR24223:SF399">
    <property type="entry name" value="ABC TRANSPORTER ATNG"/>
    <property type="match status" value="1"/>
</dbReference>